<feature type="transmembrane region" description="Helical" evidence="5">
    <location>
        <begin position="12"/>
        <end position="29"/>
    </location>
</feature>
<evidence type="ECO:0000313" key="8">
    <source>
        <dbReference type="EMBL" id="WNM20866.1"/>
    </source>
</evidence>
<dbReference type="Proteomes" id="UP001304515">
    <property type="component" value="Chromosome"/>
</dbReference>
<dbReference type="KEGG" id="fcj:RN605_09230"/>
<evidence type="ECO:0000313" key="9">
    <source>
        <dbReference type="Proteomes" id="UP001304515"/>
    </source>
</evidence>
<accession>A0AA96EWS6</accession>
<dbReference type="Pfam" id="PF07291">
    <property type="entry name" value="MauE"/>
    <property type="match status" value="1"/>
</dbReference>
<dbReference type="InterPro" id="IPR009908">
    <property type="entry name" value="Methylamine_util_MauE"/>
</dbReference>
<dbReference type="EMBL" id="CP134878">
    <property type="protein sequence ID" value="WNM19477.1"/>
    <property type="molecule type" value="Genomic_DNA"/>
</dbReference>
<feature type="transmembrane region" description="Helical" evidence="5">
    <location>
        <begin position="78"/>
        <end position="100"/>
    </location>
</feature>
<dbReference type="RefSeq" id="WP_313324369.1">
    <property type="nucleotide sequence ID" value="NZ_CP134878.1"/>
</dbReference>
<sequence>MKNTSSLKSMFIYTVAILHIMLFTYAAISKILDFQNFRAQLGQSPLLSIFADVVSIAVPSIEILLSVLLMIPKIRIRALQYSCFLMFMFTVYIVMILNFTSFIPCSCGGVLEKLGWSEHLIFNIIFVVLGLSAIAFSKGLRHTILISAIGGSIGTLVLITLFLLSEDKMQKENPFIRRLPQATAAKIAEIKLPNNTVYIAGATKQNIYVADRLAPLQVYEYDASLKTKKHYTIVLDRENFKFRELRLKVLYPDFYLYDGSVPVIYKGSITDWNAKVVSDGEYGFSDIIFINPNQRIILGKERNVKQNILALIKDKDSLQVSVHNSILKKQIDGAFDISGTMEFSYEWNKFIYIYRYRNQFIVTDPELKKKFEGNTIDTVSKARIKVVKIKSGDTKMAAPPLVVNKMATVVNNLLMVNSMLQGRYESSEAWKHSTVIDVYDINTGNYILSFYVYDENGARMRDCYASDDALYVIIGAELQKYGYGVRIKSQFKYKKIPAGDRNVDRTPEEKSRSNY</sequence>
<protein>
    <recommendedName>
        <fullName evidence="6">Methylamine utilisation protein MauE domain-containing protein</fullName>
    </recommendedName>
</protein>
<dbReference type="GO" id="GO:0030416">
    <property type="term" value="P:methylamine metabolic process"/>
    <property type="evidence" value="ECO:0007669"/>
    <property type="project" value="InterPro"/>
</dbReference>
<comment type="subcellular location">
    <subcellularLocation>
        <location evidence="1">Membrane</location>
        <topology evidence="1">Multi-pass membrane protein</topology>
    </subcellularLocation>
</comment>
<evidence type="ECO:0000256" key="1">
    <source>
        <dbReference type="ARBA" id="ARBA00004141"/>
    </source>
</evidence>
<feature type="transmembrane region" description="Helical" evidence="5">
    <location>
        <begin position="120"/>
        <end position="137"/>
    </location>
</feature>
<accession>A0AA96J722</accession>
<feature type="transmembrane region" description="Helical" evidence="5">
    <location>
        <begin position="49"/>
        <end position="71"/>
    </location>
</feature>
<gene>
    <name evidence="8" type="ORF">RN605_09230</name>
    <name evidence="7" type="ORF">RN608_02060</name>
</gene>
<keyword evidence="4 5" id="KW-0472">Membrane</keyword>
<keyword evidence="2 5" id="KW-0812">Transmembrane</keyword>
<feature type="domain" description="Methylamine utilisation protein MauE" evidence="6">
    <location>
        <begin position="9"/>
        <end position="134"/>
    </location>
</feature>
<name>A0AA96J722_9FLAO</name>
<organism evidence="8 9">
    <name type="scientific">Flavobacterium capsici</name>
    <dbReference type="NCBI Taxonomy" id="3075618"/>
    <lineage>
        <taxon>Bacteria</taxon>
        <taxon>Pseudomonadati</taxon>
        <taxon>Bacteroidota</taxon>
        <taxon>Flavobacteriia</taxon>
        <taxon>Flavobacteriales</taxon>
        <taxon>Flavobacteriaceae</taxon>
        <taxon>Flavobacterium</taxon>
    </lineage>
</organism>
<evidence type="ECO:0000256" key="3">
    <source>
        <dbReference type="ARBA" id="ARBA00022989"/>
    </source>
</evidence>
<keyword evidence="3 5" id="KW-1133">Transmembrane helix</keyword>
<keyword evidence="9" id="KW-1185">Reference proteome</keyword>
<evidence type="ECO:0000259" key="6">
    <source>
        <dbReference type="Pfam" id="PF07291"/>
    </source>
</evidence>
<evidence type="ECO:0000256" key="2">
    <source>
        <dbReference type="ARBA" id="ARBA00022692"/>
    </source>
</evidence>
<reference evidence="8 9" key="1">
    <citation type="submission" date="2023-09" db="EMBL/GenBank/DDBJ databases">
        <title>Flavobacterium sp. a novel bacteria isolate from Pepper rhizosphere.</title>
        <authorList>
            <person name="Peng Y."/>
            <person name="Lee J."/>
        </authorList>
    </citation>
    <scope>NUCLEOTIDE SEQUENCE [LARGE SCALE GENOMIC DNA]</scope>
    <source>
        <strain evidence="7">PMR2A8</strain>
        <strain evidence="8 9">PMTSA4</strain>
    </source>
</reference>
<dbReference type="AlphaFoldDB" id="A0AA96J722"/>
<dbReference type="GO" id="GO:0016020">
    <property type="term" value="C:membrane"/>
    <property type="evidence" value="ECO:0007669"/>
    <property type="project" value="UniProtKB-SubCell"/>
</dbReference>
<feature type="transmembrane region" description="Helical" evidence="5">
    <location>
        <begin position="144"/>
        <end position="164"/>
    </location>
</feature>
<proteinExistence type="predicted"/>
<dbReference type="EMBL" id="CP134890">
    <property type="protein sequence ID" value="WNM20866.1"/>
    <property type="molecule type" value="Genomic_DNA"/>
</dbReference>
<evidence type="ECO:0000256" key="5">
    <source>
        <dbReference type="SAM" id="Phobius"/>
    </source>
</evidence>
<evidence type="ECO:0000313" key="7">
    <source>
        <dbReference type="EMBL" id="WNM19477.1"/>
    </source>
</evidence>
<evidence type="ECO:0000256" key="4">
    <source>
        <dbReference type="ARBA" id="ARBA00023136"/>
    </source>
</evidence>